<dbReference type="EMBL" id="FODY01000034">
    <property type="protein sequence ID" value="SEP45085.1"/>
    <property type="molecule type" value="Genomic_DNA"/>
</dbReference>
<name>A0A1H8XYX9_9FIRM</name>
<accession>A0A1H8XYX9</accession>
<sequence length="47" mass="5401">MAMESNRKSQINRTSMRMRGSVFLCPAFLFFATGEEPFSLQNKLSIK</sequence>
<dbReference type="AlphaFoldDB" id="A0A1H8XYX9"/>
<gene>
    <name evidence="1" type="ORF">SAMN04490178_13419</name>
</gene>
<dbReference type="STRING" id="112903.SAMN04490178_13419"/>
<evidence type="ECO:0000313" key="1">
    <source>
        <dbReference type="EMBL" id="SEP45085.1"/>
    </source>
</evidence>
<dbReference type="Proteomes" id="UP000198847">
    <property type="component" value="Unassembled WGS sequence"/>
</dbReference>
<evidence type="ECO:0000313" key="2">
    <source>
        <dbReference type="Proteomes" id="UP000198847"/>
    </source>
</evidence>
<keyword evidence="2" id="KW-1185">Reference proteome</keyword>
<protein>
    <submittedName>
        <fullName evidence="1">Uncharacterized protein</fullName>
    </submittedName>
</protein>
<organism evidence="1 2">
    <name type="scientific">Propionispora vibrioides</name>
    <dbReference type="NCBI Taxonomy" id="112903"/>
    <lineage>
        <taxon>Bacteria</taxon>
        <taxon>Bacillati</taxon>
        <taxon>Bacillota</taxon>
        <taxon>Negativicutes</taxon>
        <taxon>Selenomonadales</taxon>
        <taxon>Sporomusaceae</taxon>
        <taxon>Propionispora</taxon>
    </lineage>
</organism>
<reference evidence="1 2" key="1">
    <citation type="submission" date="2016-10" db="EMBL/GenBank/DDBJ databases">
        <authorList>
            <person name="de Groot N.N."/>
        </authorList>
    </citation>
    <scope>NUCLEOTIDE SEQUENCE [LARGE SCALE GENOMIC DNA]</scope>
    <source>
        <strain evidence="1 2">DSM 13305</strain>
    </source>
</reference>
<proteinExistence type="predicted"/>